<dbReference type="AlphaFoldDB" id="A0A8X6P2Z3"/>
<dbReference type="EMBL" id="BMAW01016227">
    <property type="protein sequence ID" value="GFT48053.1"/>
    <property type="molecule type" value="Genomic_DNA"/>
</dbReference>
<evidence type="ECO:0000313" key="2">
    <source>
        <dbReference type="EMBL" id="GFT48053.1"/>
    </source>
</evidence>
<comment type="caution">
    <text evidence="2">The sequence shown here is derived from an EMBL/GenBank/DDBJ whole genome shotgun (WGS) entry which is preliminary data.</text>
</comment>
<protein>
    <submittedName>
        <fullName evidence="2">Uncharacterized protein</fullName>
    </submittedName>
</protein>
<organism evidence="2 3">
    <name type="scientific">Nephila pilipes</name>
    <name type="common">Giant wood spider</name>
    <name type="synonym">Nephila maculata</name>
    <dbReference type="NCBI Taxonomy" id="299642"/>
    <lineage>
        <taxon>Eukaryota</taxon>
        <taxon>Metazoa</taxon>
        <taxon>Ecdysozoa</taxon>
        <taxon>Arthropoda</taxon>
        <taxon>Chelicerata</taxon>
        <taxon>Arachnida</taxon>
        <taxon>Araneae</taxon>
        <taxon>Araneomorphae</taxon>
        <taxon>Entelegynae</taxon>
        <taxon>Araneoidea</taxon>
        <taxon>Nephilidae</taxon>
        <taxon>Nephila</taxon>
    </lineage>
</organism>
<sequence length="131" mass="14651">MFVDLLFQRYDERSFTFLSSFHFVYVSSTLHTIQFTRGRGWGGSCLLSPLSLDTEGGGCMPQLAGAPTPRKRGGIGKKSTHGETRKCIWNKPGVGATDGKFVNKRSLLWKRGPRENWIIPLLFQEDSVGEV</sequence>
<gene>
    <name evidence="2" type="ORF">NPIL_218251</name>
</gene>
<reference evidence="2" key="1">
    <citation type="submission" date="2020-08" db="EMBL/GenBank/DDBJ databases">
        <title>Multicomponent nature underlies the extraordinary mechanical properties of spider dragline silk.</title>
        <authorList>
            <person name="Kono N."/>
            <person name="Nakamura H."/>
            <person name="Mori M."/>
            <person name="Yoshida Y."/>
            <person name="Ohtoshi R."/>
            <person name="Malay A.D."/>
            <person name="Moran D.A.P."/>
            <person name="Tomita M."/>
            <person name="Numata K."/>
            <person name="Arakawa K."/>
        </authorList>
    </citation>
    <scope>NUCLEOTIDE SEQUENCE</scope>
</reference>
<dbReference type="Proteomes" id="UP000887013">
    <property type="component" value="Unassembled WGS sequence"/>
</dbReference>
<accession>A0A8X6P2Z3</accession>
<name>A0A8X6P2Z3_NEPPI</name>
<keyword evidence="3" id="KW-1185">Reference proteome</keyword>
<proteinExistence type="predicted"/>
<feature type="compositionally biased region" description="Basic residues" evidence="1">
    <location>
        <begin position="69"/>
        <end position="79"/>
    </location>
</feature>
<feature type="region of interest" description="Disordered" evidence="1">
    <location>
        <begin position="62"/>
        <end position="81"/>
    </location>
</feature>
<evidence type="ECO:0000313" key="3">
    <source>
        <dbReference type="Proteomes" id="UP000887013"/>
    </source>
</evidence>
<evidence type="ECO:0000256" key="1">
    <source>
        <dbReference type="SAM" id="MobiDB-lite"/>
    </source>
</evidence>